<name>A0A5F4W5H2_CALJA</name>
<dbReference type="Proteomes" id="UP000008225">
    <property type="component" value="Chromosome 7"/>
</dbReference>
<dbReference type="Bgee" id="ENSCJAG00000063776">
    <property type="expression patterns" value="Expressed in cerebellum and 1 other cell type or tissue"/>
</dbReference>
<protein>
    <submittedName>
        <fullName evidence="1">Uncharacterized protein</fullName>
    </submittedName>
</protein>
<dbReference type="PANTHER" id="PTHR12138:SF162">
    <property type="entry name" value="CHROMOSOME UNDETERMINED SCAFFOLD_275, WHOLE GENOME SHOTGUN SEQUENCE"/>
    <property type="match status" value="1"/>
</dbReference>
<accession>A0A5F4W5H2</accession>
<dbReference type="InParanoid" id="A0A5F4W5H2"/>
<dbReference type="Ensembl" id="ENSCJAT00000108626.2">
    <property type="protein sequence ID" value="ENSCJAP00000073099.2"/>
    <property type="gene ID" value="ENSCJAG00000082857.1"/>
</dbReference>
<sequence>DRVSLCHPGCSAVVQSQLTATSASWVQAILPTSASQVAGITGTHQHAQLIFVFLVETEFHHVGQGGLELLTSGDLPALASQSAGITDGVSPSRRLECSGTISTHCNLHLPDSGDSPSSASQVAGITGMHHHTGLIFVCLVETGFYPVGHAGLELLTSGNPPASASQSARITGVSHLAQTMCLFLYQYHAVLVTMVLWFEIK</sequence>
<proteinExistence type="predicted"/>
<dbReference type="PRINTS" id="PR02045">
    <property type="entry name" value="F138DOMAIN"/>
</dbReference>
<reference evidence="1" key="3">
    <citation type="submission" date="2025-09" db="UniProtKB">
        <authorList>
            <consortium name="Ensembl"/>
        </authorList>
    </citation>
    <scope>IDENTIFICATION</scope>
</reference>
<dbReference type="PANTHER" id="PTHR12138">
    <property type="entry name" value="PRIMATE-EXPANDED PROTEIN FAMILY"/>
    <property type="match status" value="1"/>
</dbReference>
<keyword evidence="2" id="KW-1185">Reference proteome</keyword>
<dbReference type="AlphaFoldDB" id="A0A5F4W5H2"/>
<organism evidence="1 2">
    <name type="scientific">Callithrix jacchus</name>
    <name type="common">White-tufted-ear marmoset</name>
    <name type="synonym">Simia Jacchus</name>
    <dbReference type="NCBI Taxonomy" id="9483"/>
    <lineage>
        <taxon>Eukaryota</taxon>
        <taxon>Metazoa</taxon>
        <taxon>Chordata</taxon>
        <taxon>Craniata</taxon>
        <taxon>Vertebrata</taxon>
        <taxon>Euteleostomi</taxon>
        <taxon>Mammalia</taxon>
        <taxon>Eutheria</taxon>
        <taxon>Euarchontoglires</taxon>
        <taxon>Primates</taxon>
        <taxon>Haplorrhini</taxon>
        <taxon>Platyrrhini</taxon>
        <taxon>Cebidae</taxon>
        <taxon>Callitrichinae</taxon>
        <taxon>Callithrix</taxon>
        <taxon>Callithrix</taxon>
    </lineage>
</organism>
<evidence type="ECO:0000313" key="2">
    <source>
        <dbReference type="Proteomes" id="UP000008225"/>
    </source>
</evidence>
<dbReference type="GeneTree" id="ENSGT01120000271815"/>
<reference evidence="1" key="2">
    <citation type="submission" date="2025-08" db="UniProtKB">
        <authorList>
            <consortium name="Ensembl"/>
        </authorList>
    </citation>
    <scope>IDENTIFICATION</scope>
</reference>
<evidence type="ECO:0000313" key="1">
    <source>
        <dbReference type="Ensembl" id="ENSCJAP00000073099.2"/>
    </source>
</evidence>
<reference evidence="1" key="1">
    <citation type="submission" date="2009-03" db="EMBL/GenBank/DDBJ databases">
        <authorList>
            <person name="Warren W."/>
            <person name="Ye L."/>
            <person name="Minx P."/>
            <person name="Worley K."/>
            <person name="Gibbs R."/>
            <person name="Wilson R.K."/>
        </authorList>
    </citation>
    <scope>NUCLEOTIDE SEQUENCE [LARGE SCALE GENOMIC DNA]</scope>
</reference>